<sequence length="485" mass="53395">MKLKLSIAVLTLATVFTACKNDDDRSSSNSDSALIELKNHSVTPHFLSKHPGFENIKIHSLLSSEDQLVESPDFVYGSMADGCGLLKNSDGTFTLINNIEADYSIARITLDETFKPVKGEYIINSNATANTAQCSGSLATPEEHGFGPLYLSGGEWGGNSTYVFAVDPTKNVSTASTATTLNAMGQWTIENAVPLNKNAFPGKTIILIGDDSHGNAGGQLVMYKSDTVGDLENGKLYALKMVNTSLKDNDIINGSEYDVEFVELNETTYDALNTECINKNVMAFNRVEDIDYRKGSAAANREIYFNATGRSQYNDTRTKYGRVYKLTLDENNPLVGKIKVELNGDDLTGKAKTFHSPDNILVTENYAYIQEDPNGYDDEAIKQHDAYLYQYNLQTKELKVVLESAHRTPAAIDNGYANIEDRWGKWEITGMIDISETIGVDNTFLLIQQAHSWKNDAFLNPDGAGTNEDSRNEGSILTVIQGLER</sequence>
<name>A0ABW3HYT1_9FLAO</name>
<organism evidence="2 3">
    <name type="scientific">Pseudofulvibacter geojedonensis</name>
    <dbReference type="NCBI Taxonomy" id="1123758"/>
    <lineage>
        <taxon>Bacteria</taxon>
        <taxon>Pseudomonadati</taxon>
        <taxon>Bacteroidota</taxon>
        <taxon>Flavobacteriia</taxon>
        <taxon>Flavobacteriales</taxon>
        <taxon>Flavobacteriaceae</taxon>
        <taxon>Pseudofulvibacter</taxon>
    </lineage>
</organism>
<protein>
    <submittedName>
        <fullName evidence="2">Phosphatase</fullName>
    </submittedName>
</protein>
<evidence type="ECO:0000313" key="3">
    <source>
        <dbReference type="Proteomes" id="UP001596997"/>
    </source>
</evidence>
<feature type="signal peptide" evidence="1">
    <location>
        <begin position="1"/>
        <end position="20"/>
    </location>
</feature>
<proteinExistence type="predicted"/>
<comment type="caution">
    <text evidence="2">The sequence shown here is derived from an EMBL/GenBank/DDBJ whole genome shotgun (WGS) entry which is preliminary data.</text>
</comment>
<dbReference type="PROSITE" id="PS51257">
    <property type="entry name" value="PROKAR_LIPOPROTEIN"/>
    <property type="match status" value="1"/>
</dbReference>
<keyword evidence="3" id="KW-1185">Reference proteome</keyword>
<evidence type="ECO:0000313" key="2">
    <source>
        <dbReference type="EMBL" id="MFD0962710.1"/>
    </source>
</evidence>
<reference evidence="3" key="1">
    <citation type="journal article" date="2019" name="Int. J. Syst. Evol. Microbiol.">
        <title>The Global Catalogue of Microorganisms (GCM) 10K type strain sequencing project: providing services to taxonomists for standard genome sequencing and annotation.</title>
        <authorList>
            <consortium name="The Broad Institute Genomics Platform"/>
            <consortium name="The Broad Institute Genome Sequencing Center for Infectious Disease"/>
            <person name="Wu L."/>
            <person name="Ma J."/>
        </authorList>
    </citation>
    <scope>NUCLEOTIDE SEQUENCE [LARGE SCALE GENOMIC DNA]</scope>
    <source>
        <strain evidence="3">CCUG 62114</strain>
    </source>
</reference>
<evidence type="ECO:0000256" key="1">
    <source>
        <dbReference type="SAM" id="SignalP"/>
    </source>
</evidence>
<accession>A0ABW3HYT1</accession>
<gene>
    <name evidence="2" type="ORF">ACFQ1O_01680</name>
</gene>
<dbReference type="EMBL" id="JBHTJM010000002">
    <property type="protein sequence ID" value="MFD0962710.1"/>
    <property type="molecule type" value="Genomic_DNA"/>
</dbReference>
<dbReference type="RefSeq" id="WP_377712651.1">
    <property type="nucleotide sequence ID" value="NZ_JBHTJM010000002.1"/>
</dbReference>
<dbReference type="Proteomes" id="UP001596997">
    <property type="component" value="Unassembled WGS sequence"/>
</dbReference>
<feature type="chain" id="PRO_5045379071" evidence="1">
    <location>
        <begin position="21"/>
        <end position="485"/>
    </location>
</feature>
<keyword evidence="1" id="KW-0732">Signal</keyword>